<dbReference type="Proteomes" id="UP000037178">
    <property type="component" value="Unassembled WGS sequence"/>
</dbReference>
<dbReference type="RefSeq" id="WP_049643797.1">
    <property type="nucleotide sequence ID" value="NZ_LFTY01000002.1"/>
</dbReference>
<organism evidence="3 4">
    <name type="scientific">Candidatus Rhodobacter oscarellae</name>
    <dbReference type="NCBI Taxonomy" id="1675527"/>
    <lineage>
        <taxon>Bacteria</taxon>
        <taxon>Pseudomonadati</taxon>
        <taxon>Pseudomonadota</taxon>
        <taxon>Alphaproteobacteria</taxon>
        <taxon>Rhodobacterales</taxon>
        <taxon>Rhodobacter group</taxon>
        <taxon>Rhodobacter</taxon>
    </lineage>
</organism>
<feature type="region of interest" description="Disordered" evidence="1">
    <location>
        <begin position="552"/>
        <end position="638"/>
    </location>
</feature>
<keyword evidence="4" id="KW-1185">Reference proteome</keyword>
<feature type="chain" id="PRO_5005318411" description="Integral membrane protein" evidence="2">
    <location>
        <begin position="22"/>
        <end position="638"/>
    </location>
</feature>
<dbReference type="PATRIC" id="fig|1675527.3.peg.3274"/>
<protein>
    <recommendedName>
        <fullName evidence="5">Integral membrane protein</fullName>
    </recommendedName>
</protein>
<evidence type="ECO:0000256" key="2">
    <source>
        <dbReference type="SAM" id="SignalP"/>
    </source>
</evidence>
<dbReference type="InterPro" id="IPR009380">
    <property type="entry name" value="DUF1036"/>
</dbReference>
<evidence type="ECO:0008006" key="5">
    <source>
        <dbReference type="Google" id="ProtNLM"/>
    </source>
</evidence>
<dbReference type="EMBL" id="LFTY01000002">
    <property type="protein sequence ID" value="KMW58160.1"/>
    <property type="molecule type" value="Genomic_DNA"/>
</dbReference>
<dbReference type="STRING" id="1675527.AIOL_003131"/>
<feature type="compositionally biased region" description="Low complexity" evidence="1">
    <location>
        <begin position="575"/>
        <end position="599"/>
    </location>
</feature>
<evidence type="ECO:0000256" key="1">
    <source>
        <dbReference type="SAM" id="MobiDB-lite"/>
    </source>
</evidence>
<keyword evidence="2" id="KW-0732">Signal</keyword>
<dbReference type="Pfam" id="PF06282">
    <property type="entry name" value="DUF1036"/>
    <property type="match status" value="4"/>
</dbReference>
<proteinExistence type="predicted"/>
<name>A0A0J9E5Y6_9RHOB</name>
<dbReference type="OrthoDB" id="9806840at2"/>
<comment type="caution">
    <text evidence="3">The sequence shown here is derived from an EMBL/GenBank/DDBJ whole genome shotgun (WGS) entry which is preliminary data.</text>
</comment>
<feature type="signal peptide" evidence="2">
    <location>
        <begin position="1"/>
        <end position="21"/>
    </location>
</feature>
<reference evidence="3 4" key="1">
    <citation type="submission" date="2015-06" db="EMBL/GenBank/DDBJ databases">
        <title>Draft genome sequence of an Alphaproteobacteria species associated to the Mediterranean sponge Oscarella lobularis.</title>
        <authorList>
            <person name="Jourda C."/>
            <person name="Santini S."/>
            <person name="Claverie J.-M."/>
        </authorList>
    </citation>
    <scope>NUCLEOTIDE SEQUENCE [LARGE SCALE GENOMIC DNA]</scope>
    <source>
        <strain evidence="3">IGS</strain>
    </source>
</reference>
<gene>
    <name evidence="3" type="ORF">AIOL_003131</name>
</gene>
<evidence type="ECO:0000313" key="4">
    <source>
        <dbReference type="Proteomes" id="UP000037178"/>
    </source>
</evidence>
<dbReference type="AlphaFoldDB" id="A0A0J9E5Y6"/>
<feature type="compositionally biased region" description="Polar residues" evidence="1">
    <location>
        <begin position="565"/>
        <end position="574"/>
    </location>
</feature>
<evidence type="ECO:0000313" key="3">
    <source>
        <dbReference type="EMBL" id="KMW58160.1"/>
    </source>
</evidence>
<accession>A0A0J9E5Y6</accession>
<sequence>MRFQFVFIACIYLLSTGAAHAELTICNDTDTDQSVSVGYKGAEAWTSEGWWNIKPGECVAPIAGDLTSRYFYLRAEVNRGPFEGGRYFFCTSPEAYTIVGDSECAERGYDKEDFLEIDIGEGTTSFTYRMTQEAMDVAQSGEGLGLEFCNDTEFTQALSVGYEGPQGPTSEGWWNIEPGACTKPLKDVLTKQLYYYRAEISAGEFNGQSASFCTTGEAYTIPGNDDCEARGYVTETFSEIDTGETSKGFTFRITAETGGIPPAPAPGTVDEAVETAETVETAGTDAWGLEVCNATQHIQAVSIGYQGPEGWTSEGWWNIDPEACVIPIGDPLEKQYYYYRAEIDAGDFTIGNYNFCTTGEAYTIVGDTDCEARGYVTESFAEIDIGAGTASFSFVLTPELGGVEPAQEAVDSGTTEGTAAPTDDNAAALDAILSSDGAGLRVCNMSSQTQSIAFGYEGAEGWTSEGWWVLDPKGCATPALDGQRHRYVYYRAEIDGGDFTGQSYFFCTETAEFTIVGDGDCVSRGYAREDFREIDLGTGTELVILDITDANGGQAPAATEPETVETPQVATTPSDDTTAGGAINDDTTAGDTTAGDANNVELPPAGDPTETAEAPEQVPLFQDLGRSSNPRAGGSRLR</sequence>